<feature type="domain" description="VWFC" evidence="12">
    <location>
        <begin position="3426"/>
        <end position="3489"/>
    </location>
</feature>
<dbReference type="InterPro" id="IPR050780">
    <property type="entry name" value="Mucin_vWF_Thrombospondin_sf"/>
</dbReference>
<dbReference type="Gene3D" id="2.10.25.10">
    <property type="entry name" value="Laminin"/>
    <property type="match status" value="4"/>
</dbReference>
<evidence type="ECO:0000256" key="9">
    <source>
        <dbReference type="SAM" id="MobiDB-lite"/>
    </source>
</evidence>
<evidence type="ECO:0000256" key="10">
    <source>
        <dbReference type="SAM" id="SignalP"/>
    </source>
</evidence>
<keyword evidence="6 8" id="KW-1015">Disulfide bond</keyword>
<evidence type="ECO:0000256" key="3">
    <source>
        <dbReference type="ARBA" id="ARBA00022729"/>
    </source>
</evidence>
<dbReference type="SUPFAM" id="SSF57603">
    <property type="entry name" value="FnI-like domain"/>
    <property type="match status" value="2"/>
</dbReference>
<gene>
    <name evidence="14" type="ORF">XELAEV_18022087mg</name>
</gene>
<feature type="region of interest" description="Disordered" evidence="9">
    <location>
        <begin position="1885"/>
        <end position="1932"/>
    </location>
</feature>
<keyword evidence="5" id="KW-0186">Copper</keyword>
<feature type="domain" description="VWFD" evidence="13">
    <location>
        <begin position="862"/>
        <end position="1032"/>
    </location>
</feature>
<comment type="subcellular location">
    <subcellularLocation>
        <location evidence="1">Secreted</location>
    </subcellularLocation>
</comment>
<evidence type="ECO:0000259" key="11">
    <source>
        <dbReference type="PROSITE" id="PS01225"/>
    </source>
</evidence>
<feature type="region of interest" description="Disordered" evidence="9">
    <location>
        <begin position="2861"/>
        <end position="2910"/>
    </location>
</feature>
<dbReference type="Proteomes" id="UP000694892">
    <property type="component" value="Chromosome 4L"/>
</dbReference>
<dbReference type="PROSITE" id="PS01225">
    <property type="entry name" value="CTCK_2"/>
    <property type="match status" value="1"/>
</dbReference>
<dbReference type="SMART" id="SM00214">
    <property type="entry name" value="VWC"/>
    <property type="match status" value="4"/>
</dbReference>
<evidence type="ECO:0000313" key="15">
    <source>
        <dbReference type="Proteomes" id="UP000694892"/>
    </source>
</evidence>
<dbReference type="SMART" id="SM00832">
    <property type="entry name" value="C8"/>
    <property type="match status" value="4"/>
</dbReference>
<dbReference type="Pfam" id="PF13330">
    <property type="entry name" value="Mucin2_WxxW"/>
    <property type="match status" value="4"/>
</dbReference>
<keyword evidence="2" id="KW-0964">Secreted</keyword>
<feature type="disulfide bond" evidence="8">
    <location>
        <begin position="3583"/>
        <end position="3632"/>
    </location>
</feature>
<dbReference type="EMBL" id="CM004472">
    <property type="protein sequence ID" value="OCT83948.1"/>
    <property type="molecule type" value="Genomic_DNA"/>
</dbReference>
<dbReference type="InterPro" id="IPR006207">
    <property type="entry name" value="Cys_knot_C"/>
</dbReference>
<feature type="domain" description="VWFD" evidence="13">
    <location>
        <begin position="2988"/>
        <end position="3171"/>
    </location>
</feature>
<evidence type="ECO:0008006" key="16">
    <source>
        <dbReference type="Google" id="ProtNLM"/>
    </source>
</evidence>
<accession>A0A974D1M1</accession>
<evidence type="ECO:0000259" key="13">
    <source>
        <dbReference type="PROSITE" id="PS51233"/>
    </source>
</evidence>
<dbReference type="Pfam" id="PF23244">
    <property type="entry name" value="VWF"/>
    <property type="match status" value="2"/>
</dbReference>
<feature type="domain" description="VWFC" evidence="12">
    <location>
        <begin position="3318"/>
        <end position="3388"/>
    </location>
</feature>
<evidence type="ECO:0000259" key="12">
    <source>
        <dbReference type="PROSITE" id="PS50184"/>
    </source>
</evidence>
<dbReference type="InterPro" id="IPR036084">
    <property type="entry name" value="Ser_inhib-like_sf"/>
</dbReference>
<keyword evidence="4" id="KW-0677">Repeat</keyword>
<dbReference type="InterPro" id="IPR014853">
    <property type="entry name" value="VWF/SSPO/ZAN-like_Cys-rich_dom"/>
</dbReference>
<feature type="region of interest" description="Disordered" evidence="9">
    <location>
        <begin position="2049"/>
        <end position="2726"/>
    </location>
</feature>
<dbReference type="OMA" id="SVYCCRP"/>
<dbReference type="SMART" id="SM00216">
    <property type="entry name" value="VWD"/>
    <property type="match status" value="4"/>
</dbReference>
<feature type="signal peptide" evidence="10">
    <location>
        <begin position="1"/>
        <end position="20"/>
    </location>
</feature>
<name>A0A974D1M1_XENLA</name>
<feature type="disulfide bond" evidence="8">
    <location>
        <begin position="3594"/>
        <end position="3648"/>
    </location>
</feature>
<feature type="domain" description="CTCK" evidence="11">
    <location>
        <begin position="3562"/>
        <end position="3656"/>
    </location>
</feature>
<evidence type="ECO:0000313" key="14">
    <source>
        <dbReference type="EMBL" id="OCT83948.1"/>
    </source>
</evidence>
<dbReference type="SMART" id="SM00215">
    <property type="entry name" value="VWC_out"/>
    <property type="match status" value="3"/>
</dbReference>
<dbReference type="InterPro" id="IPR001846">
    <property type="entry name" value="VWF_type-D"/>
</dbReference>
<dbReference type="PROSITE" id="PS51233">
    <property type="entry name" value="VWFD"/>
    <property type="match status" value="4"/>
</dbReference>
<dbReference type="PROSITE" id="PS50184">
    <property type="entry name" value="VWFC_2"/>
    <property type="match status" value="2"/>
</dbReference>
<feature type="compositionally biased region" description="Low complexity" evidence="9">
    <location>
        <begin position="1511"/>
        <end position="1573"/>
    </location>
</feature>
<evidence type="ECO:0000256" key="7">
    <source>
        <dbReference type="ARBA" id="ARBA00023180"/>
    </source>
</evidence>
<dbReference type="PANTHER" id="PTHR11339:SF371">
    <property type="entry name" value="MUCIN-2"/>
    <property type="match status" value="1"/>
</dbReference>
<evidence type="ECO:0000256" key="2">
    <source>
        <dbReference type="ARBA" id="ARBA00022525"/>
    </source>
</evidence>
<dbReference type="PROSITE" id="PS01185">
    <property type="entry name" value="CTCK_1"/>
    <property type="match status" value="1"/>
</dbReference>
<dbReference type="InterPro" id="IPR058753">
    <property type="entry name" value="TIL_OTOGL_Mucin"/>
</dbReference>
<sequence length="3683" mass="399668">MGDNIASLFLLLLALTLTSAYEVKTGRIRNHGNYVCSTWGNFHYKTFDGDFYQFPGLCSYELASHCGGPYSEFSVHVKHTDTTGHPLIEKIIVTVKDVIIQLKRNLVVVNGQIAKTPYYSYGILLHSNDAYIKLYTKTGLTLMWNKEDAIMVELDPKFNNQTCGLCGDYNGVPFYNEFISGGIHLTPLQFGNLQNVYDPFEHCTNPDETQIADTSQCSQYRSVCEEHLTHPAFADCQSLLKTESFIQACMLDMCSCGQSQDAFCLCSTISEFSRQCSHAGGRPGIWRTETFCSKTCPGNMIYQESGSPCTSSCSHLEIHSLCEEHYMDGCFCPEGTVLDDHTGKGCVPLSECSCKHQGALYSPGATIQNDCNECNCNAGKWKCTNRHCPRVCSIEGGAHFNTFDGKKYTFHGNCYYVLLKGERNESHALLGELTPCSSSPRETCLKTIKMLTDNMQNVVTFNADRTVLLNELEISLPHVTASFSILQPTESYIIVQSSFGIELQIQLLSKTPMMQLFINMDRPITKGLKGLCGNFNYMEGDDFKTSGGLVEATASAFANTWKANPTCPDQNEYLDDPCSLNIESQSYGNHWCTQLEKPESPFAKCHSTVDPGDYIKRCQYDVCNCKDSEACMCAVFSSYVRACAAKGIILWGWRSGICEGDVKSCPSTQMYLYNLTTCQPTCRSLAEGDKACSSEFTPVDGCGCPDGEYLNEKDQCVPISQCSCYYQATYIRPQEVISKQNEERCSCHNGRLICTTSTGEKSCPKGKIYNDCNKIPADGRVTPVHRSCKTLTVDYFQTECRSGCVCPDGLLDDGMDNCVTEDKCSCMHNQEYHHHGEEIKVDCNTCTCRSGTWYCTNVMCFGTCTVYGSGHYITFDNKIYDFDGNCEYVAAQDYCGQHQSQGNFSVITENVPCGTTGVTCSKSIKVFLGSTELKLTEQHVIETLGDAERRVNYISREVGLYLVIEARNGILLIWDKSTTILIKASPAYKGTVCGLCGNFDDKSNNDFTTSHLMQVNNVMEFGNSWKVDAKCPDVTQDIHPCTLTPHRKAWAEKQCGLIISEAFEKCHSKVDPTPFYESCVNDACSCDSGGDCKCFCTAVAIYAQECNEAGACVNWRTPDLCPVFCDYYNPKDECQWHYYPCGFQPYKTCLSINNCFTNETVTYLEGCYPSCPPDKPIFDEIKKLCVAESQCGCYINCIHYEFGVLVPTPEPCQSCICGSDSNVSCHFNQSACVCVINGTTYEEGASISNHTQSGICIEVKCINGTAQPHITICPTTQSTSIPTTSITTTPKGSTSTACVAGWVCNWSQWYDVSKPQEGLDSGDFETYEEIKRHGFTICEKPEDIQCRAVSAPDVSLDQIGQTVHCNSSYGFICRNSEQNQDASFWQRCYNYEIRVSCCVWDCLTATTTSTTVVTTTTERTTPPTTTESTTTGSSTTTFHEPTTTSSTSTPPSSTTTTLLSSTTNGTPTTSTTTPIFTTTPTETSSSPTSTSTSTTTTTSVTTTPPTPSPPTQGTSSPTSTQTSSATTSVTTTPTPSPTTSTTTSIFTTTPTETSSSPTSTSTSTTTTSSVTTTPPTPSCLPICKWTKWFDVSYPTYQNGGDFETYENIRKAQEEICEIPLNISCRAEKFPDKPLDQVGQIVTCDVSVGLRCYNKDQSLIPVCHNYEISVYCCEPSCTSTTTTLTSTSPPSSTTSTTQPPSSTTILTLPTSTTLETTTTPLSTTTSGTIHTESTTVSTTTLPTTTLETSTSLTTTPHTIPTSTTQGTTTPLPTTTEICPPICKWTEWFDVSYPVYEPNGGDYETYENISKAGHEICKKPLNISCRAERFPDKPLDQVGQIVTCDVSVGLICNNKDQTTGFMPVCYNYEISVYCCEPDPSCTTTSIHTTTTTSTSLPSSTTSTTQPPSTTTTTTATIPTSTTLETTTRLPTTTSSITTSITPSVCPPICRWTEWFDVFYPKYEPNGGDYETYDNIRKAGHEICEKPLNISCRAERFPDKPLDQMGQIVTCDVSVGLICNNKDQTTGFMPVCYNYEISVYCCEPDPSCTTTTTHTTTSTTTSTSTSPPSSTTSTTQPPTYTPSETPTTISPTTTPISITTTTHTPSISSTTTTVSPTTTTYTPAETSTTISPTTTPISTTTTTHTPSETTTTISPTTTTISPTTTTTVSSTTTTISPTTTTYTPSETSTTISPTTTTTVSSTTTTISPTTTTRTPSETTTATISPTTTTNTPSETSTTISPTTTPISTTTTTHTPSETTTTIYSTTTTISPTTTTNTPSETSTSISPTTTPISTTTTTHTPSETTTATISPTTTTHTPSETSTTISPTTTPISTTTPTYIPSETTTTIYSTTTIISPTTTTNTPSETSTTISPTTTPIFTTTTTHTPSETTTTIYSTTTTISPTTTTNTPSETSTSISPTTTPISTTTTTHTPSETTTNISPTTTPISTTTTTHIPSETTTTIYSTTTTISPTTTTNTPSETSTTIYPTTTPIFTTTTTHTPSETTTTIYSTTTSISPTTTTNTPSETSTSISPTTTPISPTTTTNTPSETSTSISPTTTPISPTTTTPISPTTTTHTPSETSTNISPTTTPISTTTTTHIPSETTTTIYSTTTTISPTTTTNTPSETSTTISPTTTPIFTTTTTHTPSETTTTIYSTTTSISPTTTTNTPSETSTSISPTTTPISTTTTTHTPSETTTATIFPTTTTHTPSETSTTISPTTTPIFTTTTTHIPSETTTTIYSTTTTISPTTTTYTPSETTTSTISPTTTLHPPSETTTIYTPTEITTTSTAQTTSSPSETSTSSVISTPCLCLYSGATYHPGEEITSGVVNGTWCYRVICSAECEAKLENWICGSTTTPTTPTTTPFTTTSETISTSQSTTPESTTVISTTTSPLSSTTNSSTTKSTSVKSTTTSIASTTKTGCPFDPYREHNETWMLCNCTMARCLENNVVEVIQLKCEPPPMITCANGRPPIAVPDDDLCCWHWECDCVCSGWGDPHYVTFDGTYYSYQGNCTYVLVEEIEKKVDNFGIYIDNYYCDDRDRVSCPRNIIVRHESQEIQILAKTLTPLSLEVLVNGEIVGVPYKKYGVKIYTSGINYVVEIPELKTNITFNGMSFSVKLPHNLFGGNTQGQCGTCTNNRADDCMMRNHTITSNCEAMADTWIVHDPRKPECITKPLPPLTTPSTSCKPSALCELIKSQAFKECHNKLNPEDFYQACIFDSCHVPHSNIECTSLQQYALLCGDQGICVEWRSQAPGCAISCPANKVYKPCASVATQTCQTTPEEDALMKEDKRLVEGCFCPQGTMPFSTENDVCVSSCGCVGPDNIPRKYGEMFQLDCQDCVCREGGSGIFCQTHFCKDTKNTKTCDLEGFVAVIQPSSTDKCCNETICRCDTSQCSNASPNCGLGYEMVGSIPEGHCCPIYQCVRKQVCVHANAEYLPGSPVYSDKCQTCVCGNSSTGLEIQCQRVACNVQCPPGFTLKESKQDCCGVCEQTHCVLNYDGVYQLLNPGDTVPARNDNCTVYSCTMIRKQFISSVSQISCPPFYQDDCEPGTIQFLPNGCCKICIQKSTSCKLQPFFDYLFHNNCRSLQPVKMSRCEGTCDTFSMYSAKAGSISHKCTCCQEVLTSQKSVKLQCSDGDVVDHQYIDVEECNCMNTECGPVQSQDSELNVRSRRSLRKRRQLHGGD</sequence>
<feature type="region of interest" description="Disordered" evidence="9">
    <location>
        <begin position="1681"/>
        <end position="1769"/>
    </location>
</feature>
<dbReference type="Pfam" id="PF25962">
    <property type="entry name" value="TIL_OTOGL_Mucin"/>
    <property type="match status" value="1"/>
</dbReference>
<dbReference type="CDD" id="cd19941">
    <property type="entry name" value="TIL"/>
    <property type="match status" value="2"/>
</dbReference>
<feature type="chain" id="PRO_5037632636" description="Mucin-2" evidence="10">
    <location>
        <begin position="21"/>
        <end position="3683"/>
    </location>
</feature>
<feature type="region of interest" description="Disordered" evidence="9">
    <location>
        <begin position="1411"/>
        <end position="1575"/>
    </location>
</feature>
<dbReference type="SUPFAM" id="SSF57567">
    <property type="entry name" value="Serine protease inhibitors"/>
    <property type="match status" value="4"/>
</dbReference>
<dbReference type="InterPro" id="IPR001007">
    <property type="entry name" value="VWF_dom"/>
</dbReference>
<feature type="domain" description="VWFD" evidence="13">
    <location>
        <begin position="34"/>
        <end position="204"/>
    </location>
</feature>
<feature type="domain" description="VWFD" evidence="13">
    <location>
        <begin position="390"/>
        <end position="568"/>
    </location>
</feature>
<dbReference type="FunFam" id="2.10.25.10:FF:000153">
    <property type="entry name" value="MUC5B isoform 1"/>
    <property type="match status" value="1"/>
</dbReference>
<evidence type="ECO:0000256" key="4">
    <source>
        <dbReference type="ARBA" id="ARBA00022737"/>
    </source>
</evidence>
<comment type="caution">
    <text evidence="8">Lacks conserved residue(s) required for the propagation of feature annotation.</text>
</comment>
<dbReference type="Pfam" id="PF00094">
    <property type="entry name" value="VWD"/>
    <property type="match status" value="4"/>
</dbReference>
<protein>
    <recommendedName>
        <fullName evidence="16">Mucin-2</fullName>
    </recommendedName>
</protein>
<evidence type="ECO:0000256" key="8">
    <source>
        <dbReference type="PROSITE-ProRule" id="PRU00039"/>
    </source>
</evidence>
<keyword evidence="3 10" id="KW-0732">Signal</keyword>
<evidence type="ECO:0000256" key="6">
    <source>
        <dbReference type="ARBA" id="ARBA00023157"/>
    </source>
</evidence>
<organism evidence="14 15">
    <name type="scientific">Xenopus laevis</name>
    <name type="common">African clawed frog</name>
    <dbReference type="NCBI Taxonomy" id="8355"/>
    <lineage>
        <taxon>Eukaryota</taxon>
        <taxon>Metazoa</taxon>
        <taxon>Chordata</taxon>
        <taxon>Craniata</taxon>
        <taxon>Vertebrata</taxon>
        <taxon>Euteleostomi</taxon>
        <taxon>Amphibia</taxon>
        <taxon>Batrachia</taxon>
        <taxon>Anura</taxon>
        <taxon>Pipoidea</taxon>
        <taxon>Pipidae</taxon>
        <taxon>Xenopodinae</taxon>
        <taxon>Xenopus</taxon>
        <taxon>Xenopus</taxon>
    </lineage>
</organism>
<dbReference type="FunFam" id="2.10.25.10:FF:000674">
    <property type="entry name" value="Mucin-2"/>
    <property type="match status" value="1"/>
</dbReference>
<dbReference type="InterPro" id="IPR025155">
    <property type="entry name" value="WxxW_domain"/>
</dbReference>
<dbReference type="InterPro" id="IPR002919">
    <property type="entry name" value="TIL_dom"/>
</dbReference>
<dbReference type="GO" id="GO:0031012">
    <property type="term" value="C:extracellular matrix"/>
    <property type="evidence" value="ECO:0007669"/>
    <property type="project" value="TreeGrafter"/>
</dbReference>
<feature type="disulfide bond" evidence="8">
    <location>
        <begin position="3598"/>
        <end position="3650"/>
    </location>
</feature>
<feature type="region of interest" description="Disordered" evidence="9">
    <location>
        <begin position="2746"/>
        <end position="2776"/>
    </location>
</feature>
<dbReference type="GO" id="GO:0005615">
    <property type="term" value="C:extracellular space"/>
    <property type="evidence" value="ECO:0007669"/>
    <property type="project" value="TreeGrafter"/>
</dbReference>
<keyword evidence="7" id="KW-0325">Glycoprotein</keyword>
<evidence type="ECO:0000256" key="5">
    <source>
        <dbReference type="ARBA" id="ARBA00023008"/>
    </source>
</evidence>
<dbReference type="SMART" id="SM00041">
    <property type="entry name" value="CT"/>
    <property type="match status" value="1"/>
</dbReference>
<evidence type="ECO:0000256" key="1">
    <source>
        <dbReference type="ARBA" id="ARBA00004613"/>
    </source>
</evidence>
<reference evidence="15" key="1">
    <citation type="journal article" date="2016" name="Nature">
        <title>Genome evolution in the allotetraploid frog Xenopus laevis.</title>
        <authorList>
            <person name="Session A.M."/>
            <person name="Uno Y."/>
            <person name="Kwon T."/>
            <person name="Chapman J.A."/>
            <person name="Toyoda A."/>
            <person name="Takahashi S."/>
            <person name="Fukui A."/>
            <person name="Hikosaka A."/>
            <person name="Suzuki A."/>
            <person name="Kondo M."/>
            <person name="van Heeringen S.J."/>
            <person name="Quigley I."/>
            <person name="Heinz S."/>
            <person name="Ogino H."/>
            <person name="Ochi H."/>
            <person name="Hellsten U."/>
            <person name="Lyons J.B."/>
            <person name="Simakov O."/>
            <person name="Putnam N."/>
            <person name="Stites J."/>
            <person name="Kuroki Y."/>
            <person name="Tanaka T."/>
            <person name="Michiue T."/>
            <person name="Watanabe M."/>
            <person name="Bogdanovic O."/>
            <person name="Lister R."/>
            <person name="Georgiou G."/>
            <person name="Paranjpe S.S."/>
            <person name="van Kruijsbergen I."/>
            <person name="Shu S."/>
            <person name="Carlson J."/>
            <person name="Kinoshita T."/>
            <person name="Ohta Y."/>
            <person name="Mawaribuchi S."/>
            <person name="Jenkins J."/>
            <person name="Grimwood J."/>
            <person name="Schmutz J."/>
            <person name="Mitros T."/>
            <person name="Mozaffari S.V."/>
            <person name="Suzuki Y."/>
            <person name="Haramoto Y."/>
            <person name="Yamamoto T.S."/>
            <person name="Takagi C."/>
            <person name="Heald R."/>
            <person name="Miller K."/>
            <person name="Haudenschild C."/>
            <person name="Kitzman J."/>
            <person name="Nakayama T."/>
            <person name="Izutsu Y."/>
            <person name="Robert J."/>
            <person name="Fortriede J."/>
            <person name="Burns K."/>
            <person name="Lotay V."/>
            <person name="Karimi K."/>
            <person name="Yasuoka Y."/>
            <person name="Dichmann D.S."/>
            <person name="Flajnik M.F."/>
            <person name="Houston D.W."/>
            <person name="Shendure J."/>
            <person name="DuPasquier L."/>
            <person name="Vize P.D."/>
            <person name="Zorn A.M."/>
            <person name="Ito M."/>
            <person name="Marcotte E.M."/>
            <person name="Wallingford J.B."/>
            <person name="Ito Y."/>
            <person name="Asashima M."/>
            <person name="Ueno N."/>
            <person name="Matsuda Y."/>
            <person name="Veenstra G.J."/>
            <person name="Fujiyama A."/>
            <person name="Harland R.M."/>
            <person name="Taira M."/>
            <person name="Rokhsar D.S."/>
        </authorList>
    </citation>
    <scope>NUCLEOTIDE SEQUENCE [LARGE SCALE GENOMIC DNA]</scope>
    <source>
        <strain evidence="15">J</strain>
    </source>
</reference>
<feature type="compositionally biased region" description="Low complexity" evidence="9">
    <location>
        <begin position="1411"/>
        <end position="1503"/>
    </location>
</feature>
<dbReference type="PANTHER" id="PTHR11339">
    <property type="entry name" value="EXTRACELLULAR MATRIX GLYCOPROTEIN RELATED"/>
    <property type="match status" value="1"/>
</dbReference>
<dbReference type="PROSITE" id="PS01208">
    <property type="entry name" value="VWFC_1"/>
    <property type="match status" value="1"/>
</dbReference>
<dbReference type="Pfam" id="PF08742">
    <property type="entry name" value="C8"/>
    <property type="match status" value="4"/>
</dbReference>
<dbReference type="Pfam" id="PF01826">
    <property type="entry name" value="TIL"/>
    <property type="match status" value="1"/>
</dbReference>
<proteinExistence type="predicted"/>